<sequence>MDNLGLIWEIMGPGIAGAVFGAGWWFWVDAVVCSAVKVSFLHYLPGIFASLAALMFNCVDRSDIGYDYYSPYGESEWRVKLWLFVAYVVSFVSLAGSVGMLVQDALTDTSPSVWTGVAGVLQCVFVLIRVSFTYFEYPIETYTAPEVSSMIGFQVLTRQNNGLGEKMHTQICSPHLAGLARLLHRTPPPHSPHQLARLLLSTVGGDCNLPEPPATASGPSILWFPVHAIRLDDPYSGIIHFDVGVVNKHYLLSLFEIPPDCSPVFTFLNAHLEGSRIDALVAKVPFMTHRFILVRPTISSNFFHALFPLTSIVNSANFSTNSISYMPKTSSSNANAAHDGRMESPLQIGYPSSPTLKGSVEASKKTKGKNVIDEIDDMHMEDKARLSQLAFEDDFHYI</sequence>
<comment type="similarity">
    <text evidence="2">Belongs to the UPF0220 family.</text>
</comment>
<dbReference type="InterPro" id="IPR036758">
    <property type="entry name" value="At5g01610-like"/>
</dbReference>
<evidence type="ECO:0000256" key="4">
    <source>
        <dbReference type="ARBA" id="ARBA00022989"/>
    </source>
</evidence>
<evidence type="ECO:0000256" key="3">
    <source>
        <dbReference type="ARBA" id="ARBA00022692"/>
    </source>
</evidence>
<evidence type="ECO:0000313" key="8">
    <source>
        <dbReference type="Proteomes" id="UP001327560"/>
    </source>
</evidence>
<dbReference type="Pfam" id="PF05255">
    <property type="entry name" value="UPF0220"/>
    <property type="match status" value="1"/>
</dbReference>
<protein>
    <submittedName>
        <fullName evidence="7">Transmembrane protein 50A</fullName>
    </submittedName>
</protein>
<evidence type="ECO:0000256" key="1">
    <source>
        <dbReference type="ARBA" id="ARBA00004141"/>
    </source>
</evidence>
<proteinExistence type="inferred from homology"/>
<keyword evidence="4 6" id="KW-1133">Transmembrane helix</keyword>
<dbReference type="GO" id="GO:0016020">
    <property type="term" value="C:membrane"/>
    <property type="evidence" value="ECO:0007669"/>
    <property type="project" value="UniProtKB-SubCell"/>
</dbReference>
<gene>
    <name evidence="7" type="ORF">Cni_G28838</name>
</gene>
<keyword evidence="3 6" id="KW-0812">Transmembrane</keyword>
<evidence type="ECO:0000313" key="7">
    <source>
        <dbReference type="EMBL" id="WOL20036.1"/>
    </source>
</evidence>
<dbReference type="EMBL" id="CP136898">
    <property type="protein sequence ID" value="WOL20036.1"/>
    <property type="molecule type" value="Genomic_DNA"/>
</dbReference>
<accession>A0AAQ3L821</accession>
<evidence type="ECO:0000256" key="2">
    <source>
        <dbReference type="ARBA" id="ARBA00005335"/>
    </source>
</evidence>
<name>A0AAQ3L821_9LILI</name>
<keyword evidence="5 6" id="KW-0472">Membrane</keyword>
<feature type="transmembrane region" description="Helical" evidence="6">
    <location>
        <begin position="40"/>
        <end position="60"/>
    </location>
</feature>
<reference evidence="7 8" key="1">
    <citation type="submission" date="2023-10" db="EMBL/GenBank/DDBJ databases">
        <title>Chromosome-scale genome assembly provides insights into flower coloration mechanisms of Canna indica.</title>
        <authorList>
            <person name="Li C."/>
        </authorList>
    </citation>
    <scope>NUCLEOTIDE SEQUENCE [LARGE SCALE GENOMIC DNA]</scope>
    <source>
        <tissue evidence="7">Flower</tissue>
    </source>
</reference>
<keyword evidence="8" id="KW-1185">Reference proteome</keyword>
<dbReference type="InterPro" id="IPR007919">
    <property type="entry name" value="UPF0220"/>
</dbReference>
<organism evidence="7 8">
    <name type="scientific">Canna indica</name>
    <name type="common">Indian-shot</name>
    <dbReference type="NCBI Taxonomy" id="4628"/>
    <lineage>
        <taxon>Eukaryota</taxon>
        <taxon>Viridiplantae</taxon>
        <taxon>Streptophyta</taxon>
        <taxon>Embryophyta</taxon>
        <taxon>Tracheophyta</taxon>
        <taxon>Spermatophyta</taxon>
        <taxon>Magnoliopsida</taxon>
        <taxon>Liliopsida</taxon>
        <taxon>Zingiberales</taxon>
        <taxon>Cannaceae</taxon>
        <taxon>Canna</taxon>
    </lineage>
</organism>
<dbReference type="SUPFAM" id="SSF141562">
    <property type="entry name" value="At5g01610-like"/>
    <property type="match status" value="1"/>
</dbReference>
<comment type="subcellular location">
    <subcellularLocation>
        <location evidence="1">Membrane</location>
        <topology evidence="1">Multi-pass membrane protein</topology>
    </subcellularLocation>
</comment>
<feature type="transmembrane region" description="Helical" evidence="6">
    <location>
        <begin position="7"/>
        <end position="28"/>
    </location>
</feature>
<feature type="transmembrane region" description="Helical" evidence="6">
    <location>
        <begin position="81"/>
        <end position="101"/>
    </location>
</feature>
<feature type="transmembrane region" description="Helical" evidence="6">
    <location>
        <begin position="113"/>
        <end position="132"/>
    </location>
</feature>
<evidence type="ECO:0000256" key="5">
    <source>
        <dbReference type="ARBA" id="ARBA00023136"/>
    </source>
</evidence>
<evidence type="ECO:0000256" key="6">
    <source>
        <dbReference type="SAM" id="Phobius"/>
    </source>
</evidence>
<dbReference type="Proteomes" id="UP001327560">
    <property type="component" value="Chromosome 9"/>
</dbReference>
<dbReference type="PANTHER" id="PTHR13180">
    <property type="entry name" value="SMALL MEMBRANE PROTEIN-RELATED"/>
    <property type="match status" value="1"/>
</dbReference>
<dbReference type="AlphaFoldDB" id="A0AAQ3L821"/>